<dbReference type="Gramene" id="BGIOSGA027005-TA">
    <property type="protein sequence ID" value="BGIOSGA027005-PA"/>
    <property type="gene ID" value="BGIOSGA027005"/>
</dbReference>
<dbReference type="Proteomes" id="UP000007015">
    <property type="component" value="Chromosome 8"/>
</dbReference>
<proteinExistence type="predicted"/>
<organism evidence="2 3">
    <name type="scientific">Oryza sativa subsp. indica</name>
    <name type="common">Rice</name>
    <dbReference type="NCBI Taxonomy" id="39946"/>
    <lineage>
        <taxon>Eukaryota</taxon>
        <taxon>Viridiplantae</taxon>
        <taxon>Streptophyta</taxon>
        <taxon>Embryophyta</taxon>
        <taxon>Tracheophyta</taxon>
        <taxon>Spermatophyta</taxon>
        <taxon>Magnoliopsida</taxon>
        <taxon>Liliopsida</taxon>
        <taxon>Poales</taxon>
        <taxon>Poaceae</taxon>
        <taxon>BOP clade</taxon>
        <taxon>Oryzoideae</taxon>
        <taxon>Oryzeae</taxon>
        <taxon>Oryzinae</taxon>
        <taxon>Oryza</taxon>
        <taxon>Oryza sativa</taxon>
    </lineage>
</organism>
<dbReference type="EMBL" id="CM000133">
    <property type="protein sequence ID" value="EEC83550.1"/>
    <property type="molecule type" value="Genomic_DNA"/>
</dbReference>
<keyword evidence="1" id="KW-1133">Transmembrane helix</keyword>
<keyword evidence="1" id="KW-0472">Membrane</keyword>
<keyword evidence="3" id="KW-1185">Reference proteome</keyword>
<sequence>MPVIRAPVQAAVALRKKNGRPRSKLKKLLKIVVFVLRVIAGVLFGDPTAMAVAVVGLVFPNG</sequence>
<gene>
    <name evidence="2" type="ORF">OsI_29180</name>
</gene>
<reference evidence="2 3" key="1">
    <citation type="journal article" date="2005" name="PLoS Biol.">
        <title>The genomes of Oryza sativa: a history of duplications.</title>
        <authorList>
            <person name="Yu J."/>
            <person name="Wang J."/>
            <person name="Lin W."/>
            <person name="Li S."/>
            <person name="Li H."/>
            <person name="Zhou J."/>
            <person name="Ni P."/>
            <person name="Dong W."/>
            <person name="Hu S."/>
            <person name="Zeng C."/>
            <person name="Zhang J."/>
            <person name="Zhang Y."/>
            <person name="Li R."/>
            <person name="Xu Z."/>
            <person name="Li S."/>
            <person name="Li X."/>
            <person name="Zheng H."/>
            <person name="Cong L."/>
            <person name="Lin L."/>
            <person name="Yin J."/>
            <person name="Geng J."/>
            <person name="Li G."/>
            <person name="Shi J."/>
            <person name="Liu J."/>
            <person name="Lv H."/>
            <person name="Li J."/>
            <person name="Wang J."/>
            <person name="Deng Y."/>
            <person name="Ran L."/>
            <person name="Shi X."/>
            <person name="Wang X."/>
            <person name="Wu Q."/>
            <person name="Li C."/>
            <person name="Ren X."/>
            <person name="Wang J."/>
            <person name="Wang X."/>
            <person name="Li D."/>
            <person name="Liu D."/>
            <person name="Zhang X."/>
            <person name="Ji Z."/>
            <person name="Zhao W."/>
            <person name="Sun Y."/>
            <person name="Zhang Z."/>
            <person name="Bao J."/>
            <person name="Han Y."/>
            <person name="Dong L."/>
            <person name="Ji J."/>
            <person name="Chen P."/>
            <person name="Wu S."/>
            <person name="Liu J."/>
            <person name="Xiao Y."/>
            <person name="Bu D."/>
            <person name="Tan J."/>
            <person name="Yang L."/>
            <person name="Ye C."/>
            <person name="Zhang J."/>
            <person name="Xu J."/>
            <person name="Zhou Y."/>
            <person name="Yu Y."/>
            <person name="Zhang B."/>
            <person name="Zhuang S."/>
            <person name="Wei H."/>
            <person name="Liu B."/>
            <person name="Lei M."/>
            <person name="Yu H."/>
            <person name="Li Y."/>
            <person name="Xu H."/>
            <person name="Wei S."/>
            <person name="He X."/>
            <person name="Fang L."/>
            <person name="Zhang Z."/>
            <person name="Zhang Y."/>
            <person name="Huang X."/>
            <person name="Su Z."/>
            <person name="Tong W."/>
            <person name="Li J."/>
            <person name="Tong Z."/>
            <person name="Li S."/>
            <person name="Ye J."/>
            <person name="Wang L."/>
            <person name="Fang L."/>
            <person name="Lei T."/>
            <person name="Chen C."/>
            <person name="Chen H."/>
            <person name="Xu Z."/>
            <person name="Li H."/>
            <person name="Huang H."/>
            <person name="Zhang F."/>
            <person name="Xu H."/>
            <person name="Li N."/>
            <person name="Zhao C."/>
            <person name="Li S."/>
            <person name="Dong L."/>
            <person name="Huang Y."/>
            <person name="Li L."/>
            <person name="Xi Y."/>
            <person name="Qi Q."/>
            <person name="Li W."/>
            <person name="Zhang B."/>
            <person name="Hu W."/>
            <person name="Zhang Y."/>
            <person name="Tian X."/>
            <person name="Jiao Y."/>
            <person name="Liang X."/>
            <person name="Jin J."/>
            <person name="Gao L."/>
            <person name="Zheng W."/>
            <person name="Hao B."/>
            <person name="Liu S."/>
            <person name="Wang W."/>
            <person name="Yuan L."/>
            <person name="Cao M."/>
            <person name="McDermott J."/>
            <person name="Samudrala R."/>
            <person name="Wang J."/>
            <person name="Wong G.K."/>
            <person name="Yang H."/>
        </authorList>
    </citation>
    <scope>NUCLEOTIDE SEQUENCE [LARGE SCALE GENOMIC DNA]</scope>
    <source>
        <strain evidence="3">cv. 93-11</strain>
    </source>
</reference>
<dbReference type="AlphaFoldDB" id="B8BAK4"/>
<evidence type="ECO:0000313" key="3">
    <source>
        <dbReference type="Proteomes" id="UP000007015"/>
    </source>
</evidence>
<keyword evidence="1" id="KW-0812">Transmembrane</keyword>
<name>B8BAK4_ORYSI</name>
<feature type="transmembrane region" description="Helical" evidence="1">
    <location>
        <begin position="31"/>
        <end position="59"/>
    </location>
</feature>
<evidence type="ECO:0000313" key="2">
    <source>
        <dbReference type="EMBL" id="EEC83550.1"/>
    </source>
</evidence>
<protein>
    <submittedName>
        <fullName evidence="2">Uncharacterized protein</fullName>
    </submittedName>
</protein>
<accession>B8BAK4</accession>
<dbReference type="HOGENOM" id="CLU_2908175_0_0_1"/>
<evidence type="ECO:0000256" key="1">
    <source>
        <dbReference type="SAM" id="Phobius"/>
    </source>
</evidence>